<protein>
    <submittedName>
        <fullName evidence="4">Fibronectin type III domain protein</fullName>
    </submittedName>
</protein>
<dbReference type="EMBL" id="ACKS01000061">
    <property type="protein sequence ID" value="EFA44139.1"/>
    <property type="molecule type" value="Genomic_DNA"/>
</dbReference>
<evidence type="ECO:0000313" key="4">
    <source>
        <dbReference type="EMBL" id="EFA44139.1"/>
    </source>
</evidence>
<organism evidence="4 5">
    <name type="scientific">Hallella bergensis DSM 17361</name>
    <dbReference type="NCBI Taxonomy" id="585502"/>
    <lineage>
        <taxon>Bacteria</taxon>
        <taxon>Pseudomonadati</taxon>
        <taxon>Bacteroidota</taxon>
        <taxon>Bacteroidia</taxon>
        <taxon>Bacteroidales</taxon>
        <taxon>Prevotellaceae</taxon>
        <taxon>Hallella</taxon>
    </lineage>
</organism>
<accession>D1PWW5</accession>
<feature type="domain" description="DUF4957" evidence="2">
    <location>
        <begin position="260"/>
        <end position="383"/>
    </location>
</feature>
<dbReference type="InterPro" id="IPR032530">
    <property type="entry name" value="DUF4957"/>
</dbReference>
<dbReference type="InterPro" id="IPR011050">
    <property type="entry name" value="Pectin_lyase_fold/virulence"/>
</dbReference>
<name>D1PWW5_9BACT</name>
<dbReference type="RefSeq" id="WP_007173554.1">
    <property type="nucleotide sequence ID" value="NZ_GG704780.1"/>
</dbReference>
<dbReference type="InterPro" id="IPR033427">
    <property type="entry name" value="DUF5123"/>
</dbReference>
<dbReference type="Gene3D" id="2.160.20.10">
    <property type="entry name" value="Single-stranded right-handed beta-helix, Pectin lyase-like"/>
    <property type="match status" value="1"/>
</dbReference>
<dbReference type="eggNOG" id="ENOG502Z7QF">
    <property type="taxonomic scope" value="Bacteria"/>
</dbReference>
<evidence type="ECO:0000259" key="3">
    <source>
        <dbReference type="Pfam" id="PF17161"/>
    </source>
</evidence>
<keyword evidence="1" id="KW-0732">Signal</keyword>
<dbReference type="HOGENOM" id="CLU_036289_1_0_10"/>
<gene>
    <name evidence="4" type="ORF">HMPREF0645_1450</name>
</gene>
<reference evidence="4 5" key="1">
    <citation type="submission" date="2009-10" db="EMBL/GenBank/DDBJ databases">
        <authorList>
            <person name="Qin X."/>
            <person name="Bachman B."/>
            <person name="Battles P."/>
            <person name="Bell A."/>
            <person name="Bess C."/>
            <person name="Bickham C."/>
            <person name="Chaboub L."/>
            <person name="Chen D."/>
            <person name="Coyle M."/>
            <person name="Deiros D.R."/>
            <person name="Dinh H."/>
            <person name="Forbes L."/>
            <person name="Fowler G."/>
            <person name="Francisco L."/>
            <person name="Fu Q."/>
            <person name="Gubbala S."/>
            <person name="Hale W."/>
            <person name="Han Y."/>
            <person name="Hemphill L."/>
            <person name="Highlander S.K."/>
            <person name="Hirani K."/>
            <person name="Hogues M."/>
            <person name="Jackson L."/>
            <person name="Jakkamsetti A."/>
            <person name="Javaid M."/>
            <person name="Jiang H."/>
            <person name="Korchina V."/>
            <person name="Kovar C."/>
            <person name="Lara F."/>
            <person name="Lee S."/>
            <person name="Mata R."/>
            <person name="Mathew T."/>
            <person name="Moen C."/>
            <person name="Morales K."/>
            <person name="Munidasa M."/>
            <person name="Nazareth L."/>
            <person name="Ngo R."/>
            <person name="Nguyen L."/>
            <person name="Okwuonu G."/>
            <person name="Ongeri F."/>
            <person name="Patil S."/>
            <person name="Petrosino J."/>
            <person name="Pham C."/>
            <person name="Pham P."/>
            <person name="Pu L.-L."/>
            <person name="Puazo M."/>
            <person name="Raj R."/>
            <person name="Reid J."/>
            <person name="Rouhana J."/>
            <person name="Saada N."/>
            <person name="Shang Y."/>
            <person name="Simmons D."/>
            <person name="Thornton R."/>
            <person name="Warren J."/>
            <person name="Weissenberger G."/>
            <person name="Zhang J."/>
            <person name="Zhang L."/>
            <person name="Zhou C."/>
            <person name="Zhu D."/>
            <person name="Muzny D."/>
            <person name="Worley K."/>
            <person name="Gibbs R."/>
        </authorList>
    </citation>
    <scope>NUCLEOTIDE SEQUENCE [LARGE SCALE GENOMIC DNA]</scope>
    <source>
        <strain evidence="4 5">DSM 17361</strain>
    </source>
</reference>
<dbReference type="InterPro" id="IPR012334">
    <property type="entry name" value="Pectin_lyas_fold"/>
</dbReference>
<feature type="domain" description="DUF5123" evidence="3">
    <location>
        <begin position="408"/>
        <end position="521"/>
    </location>
</feature>
<evidence type="ECO:0000259" key="2">
    <source>
        <dbReference type="Pfam" id="PF16318"/>
    </source>
</evidence>
<dbReference type="Gene3D" id="2.60.40.10">
    <property type="entry name" value="Immunoglobulins"/>
    <property type="match status" value="1"/>
</dbReference>
<feature type="signal peptide" evidence="1">
    <location>
        <begin position="1"/>
        <end position="20"/>
    </location>
</feature>
<dbReference type="CDD" id="cd00063">
    <property type="entry name" value="FN3"/>
    <property type="match status" value="1"/>
</dbReference>
<sequence length="523" mass="56914">MKLYKNIISKAAMVCMGAIALTACTDSNDWSVDSAVNRLFGPNEKNIAVKPDATGAEVTFTTIKEAENYMIQVSNDSLFNEGIMTFGENKKITSSPVYIDDLESDTIYYLRIKSVGEGKTESNWARLDGHFKTKSEQILNPLDEANDLTATSVTLRWPANAKVTAVKCNGQTYTLTAEQIAAGAFTVTGLQPETEYTANLYNGTKKRGGLTFTTAIDLNGAILVKADEDLKTVIENAEDGATLALMPGEYKVLSDEGSTTSLNITKNVTIKSLRSYDRAVIKGGFTLKGGTLQLKQLVLDGDGSVGYMIDFKGAADYGDYEIDDCEIHSYTKGLMYNNTDKAKVNQMLFNNCLIHDMGSGADFLDIRKGYIAALTFTNNTVWKAAAARDFVRYDDKSSNYSGAPSPVITVDHNTLVGISNTDSRRLLYVRYAGNSCVWTNNIVVATKGIVTNQSSTNVTTMSGNNNVDCPNLSSATSTVTTPKVYDDDATTLDPEFTDADKADFTVGNALLLQRRVGDPRWIK</sequence>
<dbReference type="OrthoDB" id="691503at2"/>
<dbReference type="Pfam" id="PF17161">
    <property type="entry name" value="DUF5123"/>
    <property type="match status" value="1"/>
</dbReference>
<dbReference type="AlphaFoldDB" id="D1PWW5"/>
<evidence type="ECO:0000256" key="1">
    <source>
        <dbReference type="SAM" id="SignalP"/>
    </source>
</evidence>
<proteinExistence type="predicted"/>
<dbReference type="Pfam" id="PF16318">
    <property type="entry name" value="DUF4957"/>
    <property type="match status" value="1"/>
</dbReference>
<dbReference type="PROSITE" id="PS51257">
    <property type="entry name" value="PROKAR_LIPOPROTEIN"/>
    <property type="match status" value="1"/>
</dbReference>
<keyword evidence="5" id="KW-1185">Reference proteome</keyword>
<dbReference type="Proteomes" id="UP000003160">
    <property type="component" value="Unassembled WGS sequence"/>
</dbReference>
<dbReference type="InterPro" id="IPR013783">
    <property type="entry name" value="Ig-like_fold"/>
</dbReference>
<feature type="chain" id="PRO_5003025262" evidence="1">
    <location>
        <begin position="21"/>
        <end position="523"/>
    </location>
</feature>
<comment type="caution">
    <text evidence="4">The sequence shown here is derived from an EMBL/GenBank/DDBJ whole genome shotgun (WGS) entry which is preliminary data.</text>
</comment>
<dbReference type="SUPFAM" id="SSF51126">
    <property type="entry name" value="Pectin lyase-like"/>
    <property type="match status" value="1"/>
</dbReference>
<dbReference type="InterPro" id="IPR003961">
    <property type="entry name" value="FN3_dom"/>
</dbReference>
<evidence type="ECO:0000313" key="5">
    <source>
        <dbReference type="Proteomes" id="UP000003160"/>
    </source>
</evidence>